<gene>
    <name evidence="3" type="ORF">O3M35_004452</name>
</gene>
<comment type="caution">
    <text evidence="3">The sequence shown here is derived from an EMBL/GenBank/DDBJ whole genome shotgun (WGS) entry which is preliminary data.</text>
</comment>
<sequence length="904" mass="102349">MEILFLLLLGVIGEAHIIIKEPARYQVSRLAYNDWRPLKQNNGPILRYPVYKKIYGPLKKEIYDQNVDGSEQILQQFSPAPPSILGSLNVFGHATVKARQNGKPTRPLIDTRTYYQNQHKHIAPYLIYKDPPKRSSTQTTNSYKRQPIYTSDDRAPISHYQQAQSTSLASNTYYFDQQPAFVPSIRDHSYEKLRKPSTTDSSYNLPYTIPTFDYHGLTFYNTNNYQDLYRNPYSDIHLNDGKREQLNDSPNGNIAAPNGSPNDPLYESSISLGKPFHHSGNHQSTTKTKGSYSTPLVTTSYSTLSSPTPPHQPSKLSTIKFSQVAQPFQLATSKPKFENDYTETVYPLSVTTVDVPEPIGGNNNGFVPSFPKFQSNFYNNTQLQNTNENLNTKTPSFSSEQPFLPTPATENTWLNQKDVDELTTMGQQLYAETTMNGNEEDGGTWATVITTIAAPVETTTIKKHKSRRRPNRRPPAKSTSERVTEESVTTVDYNKYNRRRKPINKLYTNSDLKRLRSTTTTTSTTAATTLPQFIDIIEETTTLPNITTSVIDYITEPIQFTSEINQQNEQQQQQQQNTKDTLNTDEETTQIPEILHNISTTSRTTTTTTEPTTTPATNLTTSSATSLSVKMRMKYGNRPRFSVKDYRERLRTTTTTTSAPQTNEYQRNRSDSNKTKFRNTSTKPDKDDTEISTEPKYKFKPRVTASRYKFSTTTAINSETTTTERVNSFKPSSNRYKSNGGKYYSRYRSSTASSIEADDEGFTTAASTRLTIKPKGVYSAKRRPLPNRPKSDEAITSIQQTPTEILKIKDNEVIPSSPTRNLEEIDNNNSELLANANKNEENIDPTGEEATKVADLTSSSTNQFHQTATMTKFQRRRPTQKISLPRDDPILPLEAFFQTQTKDS</sequence>
<evidence type="ECO:0000256" key="1">
    <source>
        <dbReference type="SAM" id="MobiDB-lite"/>
    </source>
</evidence>
<dbReference type="Proteomes" id="UP001461498">
    <property type="component" value="Unassembled WGS sequence"/>
</dbReference>
<keyword evidence="4" id="KW-1185">Reference proteome</keyword>
<feature type="region of interest" description="Disordered" evidence="1">
    <location>
        <begin position="599"/>
        <end position="623"/>
    </location>
</feature>
<feature type="compositionally biased region" description="Polar residues" evidence="1">
    <location>
        <begin position="857"/>
        <end position="872"/>
    </location>
</feature>
<dbReference type="EMBL" id="JAPXFL010000015">
    <property type="protein sequence ID" value="KAK9497073.1"/>
    <property type="molecule type" value="Genomic_DNA"/>
</dbReference>
<feature type="region of interest" description="Disordered" evidence="1">
    <location>
        <begin position="857"/>
        <end position="891"/>
    </location>
</feature>
<feature type="region of interest" description="Disordered" evidence="1">
    <location>
        <begin position="239"/>
        <end position="294"/>
    </location>
</feature>
<keyword evidence="2" id="KW-0732">Signal</keyword>
<evidence type="ECO:0000256" key="2">
    <source>
        <dbReference type="SAM" id="SignalP"/>
    </source>
</evidence>
<feature type="compositionally biased region" description="Polar residues" evidence="1">
    <location>
        <begin position="281"/>
        <end position="290"/>
    </location>
</feature>
<feature type="region of interest" description="Disordered" evidence="1">
    <location>
        <begin position="649"/>
        <end position="692"/>
    </location>
</feature>
<dbReference type="AlphaFoldDB" id="A0AAW1CJX8"/>
<accession>A0AAW1CJX8</accession>
<feature type="chain" id="PRO_5043699201" evidence="2">
    <location>
        <begin position="16"/>
        <end position="904"/>
    </location>
</feature>
<feature type="signal peptide" evidence="2">
    <location>
        <begin position="1"/>
        <end position="15"/>
    </location>
</feature>
<proteinExistence type="predicted"/>
<reference evidence="3 4" key="1">
    <citation type="submission" date="2022-12" db="EMBL/GenBank/DDBJ databases">
        <title>Chromosome-level genome assembly of true bugs.</title>
        <authorList>
            <person name="Ma L."/>
            <person name="Li H."/>
        </authorList>
    </citation>
    <scope>NUCLEOTIDE SEQUENCE [LARGE SCALE GENOMIC DNA]</scope>
    <source>
        <strain evidence="3">Lab_2022b</strain>
    </source>
</reference>
<feature type="region of interest" description="Disordered" evidence="1">
    <location>
        <begin position="458"/>
        <end position="486"/>
    </location>
</feature>
<protein>
    <submittedName>
        <fullName evidence="3">Uncharacterized protein</fullName>
    </submittedName>
</protein>
<evidence type="ECO:0000313" key="3">
    <source>
        <dbReference type="EMBL" id="KAK9497073.1"/>
    </source>
</evidence>
<organism evidence="3 4">
    <name type="scientific">Rhynocoris fuscipes</name>
    <dbReference type="NCBI Taxonomy" id="488301"/>
    <lineage>
        <taxon>Eukaryota</taxon>
        <taxon>Metazoa</taxon>
        <taxon>Ecdysozoa</taxon>
        <taxon>Arthropoda</taxon>
        <taxon>Hexapoda</taxon>
        <taxon>Insecta</taxon>
        <taxon>Pterygota</taxon>
        <taxon>Neoptera</taxon>
        <taxon>Paraneoptera</taxon>
        <taxon>Hemiptera</taxon>
        <taxon>Heteroptera</taxon>
        <taxon>Panheteroptera</taxon>
        <taxon>Cimicomorpha</taxon>
        <taxon>Reduviidae</taxon>
        <taxon>Harpactorinae</taxon>
        <taxon>Harpactorini</taxon>
        <taxon>Rhynocoris</taxon>
    </lineage>
</organism>
<evidence type="ECO:0000313" key="4">
    <source>
        <dbReference type="Proteomes" id="UP001461498"/>
    </source>
</evidence>
<name>A0AAW1CJX8_9HEMI</name>
<feature type="compositionally biased region" description="Basic residues" evidence="1">
    <location>
        <begin position="461"/>
        <end position="475"/>
    </location>
</feature>